<proteinExistence type="inferred from homology"/>
<feature type="domain" description="Thiolase-like protein type 1 additional C-terminal" evidence="3">
    <location>
        <begin position="420"/>
        <end position="501"/>
    </location>
</feature>
<dbReference type="EMBL" id="CAEZXR010000072">
    <property type="protein sequence ID" value="CAB4698204.1"/>
    <property type="molecule type" value="Genomic_DNA"/>
</dbReference>
<evidence type="ECO:0000256" key="1">
    <source>
        <dbReference type="ARBA" id="ARBA00005254"/>
    </source>
</evidence>
<dbReference type="GO" id="GO:0016746">
    <property type="term" value="F:acyltransferase activity"/>
    <property type="evidence" value="ECO:0007669"/>
    <property type="project" value="InterPro"/>
</dbReference>
<dbReference type="SUPFAM" id="SSF53901">
    <property type="entry name" value="Thiolase-like"/>
    <property type="match status" value="2"/>
</dbReference>
<sequence length="783" mass="82103">MLETTPVLVGVAQTSERLDDADYAALSPVELAARAARAAIADAGGADLASRIDTVAGVRQFDASFPGAMSPLGSSDNFPRSVAARIGADPALAILETSGGQSPQHLVTELAGRIAAGASEVALVVGAEAMSTMAHYAFRDDRPDWTERVGGQLDDRGFGLEGLVSRYQANHGLDDAVSQYAIFDNARRAARGDSGAEYSAAIGRLFAPFSEVAATNPHSSAPVARTAEELMTVTEQNRMIAEPYPRYVIAREKVNQGAAVLLTSVAVARELGIAQDRWVYLRGHADIREQALVERASLGEAPGSVLASKAALTMAGVGLDDVATFDLYSCFSSPVSMVCDGLGLATDDPRGLTVTGGLPFFGGPGNNYSMHAIVETVARARATPGSFGFVGANGGTMSKYSVGVYSTAYAAWEADTSARLQARIDALPRAVVAEVADGWGIVESWTVKHRRSGERTGVVVGRLEADGRRFLATTLPGDDTTVDLLASDEAPGARVYVRSEGRGNRVSVSLERLEELAPTPPVGFRDSYEHLQVVRDGHVLEITIDRPDARNALHPDANQELADVFDAYAADADLWVAILTGAGDASFCAGNDLAYTASGQQVWFPTSGFGGLTNRRGLTKPVIAAVNGAAYGGGFELVLACHLVVADEQARFALSEVKVGLVAAFGGVVRLPRVLPPAVAHELILTGRAMDAAEAERRGLVTRVAPAGTALDVARELAAEIVAVSPTSVRISLRLIEEAAGHADVVDALSAPSSTLDDLLFSADALEGVSAFVAKRAPRWVNR</sequence>
<dbReference type="CDD" id="cd06558">
    <property type="entry name" value="crotonase-like"/>
    <property type="match status" value="1"/>
</dbReference>
<dbReference type="Pfam" id="PF00378">
    <property type="entry name" value="ECH_1"/>
    <property type="match status" value="1"/>
</dbReference>
<dbReference type="InterPro" id="IPR029045">
    <property type="entry name" value="ClpP/crotonase-like_dom_sf"/>
</dbReference>
<dbReference type="FunFam" id="3.90.226.10:FF:000009">
    <property type="entry name" value="Carnitinyl-CoA dehydratase"/>
    <property type="match status" value="1"/>
</dbReference>
<dbReference type="InterPro" id="IPR016039">
    <property type="entry name" value="Thiolase-like"/>
</dbReference>
<keyword evidence="2" id="KW-0456">Lyase</keyword>
<dbReference type="SUPFAM" id="SSF52096">
    <property type="entry name" value="ClpP/crotonase"/>
    <property type="match status" value="1"/>
</dbReference>
<evidence type="ECO:0000313" key="4">
    <source>
        <dbReference type="EMBL" id="CAB4698204.1"/>
    </source>
</evidence>
<dbReference type="Pfam" id="PF18313">
    <property type="entry name" value="TLP1_add_C"/>
    <property type="match status" value="1"/>
</dbReference>
<dbReference type="GO" id="GO:0016829">
    <property type="term" value="F:lyase activity"/>
    <property type="evidence" value="ECO:0007669"/>
    <property type="project" value="UniProtKB-KW"/>
</dbReference>
<dbReference type="Gene3D" id="3.40.47.10">
    <property type="match status" value="1"/>
</dbReference>
<dbReference type="PANTHER" id="PTHR11941:SF54">
    <property type="entry name" value="ENOYL-COA HYDRATASE, MITOCHONDRIAL"/>
    <property type="match status" value="1"/>
</dbReference>
<dbReference type="InterPro" id="IPR014748">
    <property type="entry name" value="Enoyl-CoA_hydra_C"/>
</dbReference>
<dbReference type="InterPro" id="IPR001753">
    <property type="entry name" value="Enoyl-CoA_hydra/iso"/>
</dbReference>
<comment type="similarity">
    <text evidence="1">Belongs to the enoyl-CoA hydratase/isomerase family.</text>
</comment>
<dbReference type="InterPro" id="IPR040771">
    <property type="entry name" value="TLP1_add_C"/>
</dbReference>
<dbReference type="Gene3D" id="3.90.226.10">
    <property type="entry name" value="2-enoyl-CoA Hydratase, Chain A, domain 1"/>
    <property type="match status" value="1"/>
</dbReference>
<gene>
    <name evidence="4" type="ORF">UFOPK2579_00791</name>
</gene>
<organism evidence="4">
    <name type="scientific">freshwater metagenome</name>
    <dbReference type="NCBI Taxonomy" id="449393"/>
    <lineage>
        <taxon>unclassified sequences</taxon>
        <taxon>metagenomes</taxon>
        <taxon>ecological metagenomes</taxon>
    </lineage>
</organism>
<dbReference type="PANTHER" id="PTHR11941">
    <property type="entry name" value="ENOYL-COA HYDRATASE-RELATED"/>
    <property type="match status" value="1"/>
</dbReference>
<dbReference type="AlphaFoldDB" id="A0A6J6PQ43"/>
<reference evidence="4" key="1">
    <citation type="submission" date="2020-05" db="EMBL/GenBank/DDBJ databases">
        <authorList>
            <person name="Chiriac C."/>
            <person name="Salcher M."/>
            <person name="Ghai R."/>
            <person name="Kavagutti S V."/>
        </authorList>
    </citation>
    <scope>NUCLEOTIDE SEQUENCE</scope>
</reference>
<dbReference type="NCBIfam" id="NF006105">
    <property type="entry name" value="PRK08257.1-4"/>
    <property type="match status" value="1"/>
</dbReference>
<dbReference type="InterPro" id="IPR018376">
    <property type="entry name" value="Enoyl-CoA_hyd/isom_CS"/>
</dbReference>
<accession>A0A6J6PQ43</accession>
<evidence type="ECO:0000259" key="3">
    <source>
        <dbReference type="Pfam" id="PF18313"/>
    </source>
</evidence>
<dbReference type="Gene3D" id="2.40.50.840">
    <property type="match status" value="1"/>
</dbReference>
<name>A0A6J6PQ43_9ZZZZ</name>
<dbReference type="GO" id="GO:0006635">
    <property type="term" value="P:fatty acid beta-oxidation"/>
    <property type="evidence" value="ECO:0007669"/>
    <property type="project" value="TreeGrafter"/>
</dbReference>
<evidence type="ECO:0000256" key="2">
    <source>
        <dbReference type="ARBA" id="ARBA00023239"/>
    </source>
</evidence>
<dbReference type="PROSITE" id="PS00166">
    <property type="entry name" value="ENOYL_COA_HYDRATASE"/>
    <property type="match status" value="1"/>
</dbReference>
<dbReference type="Gene3D" id="1.10.12.10">
    <property type="entry name" value="Lyase 2-enoyl-coa Hydratase, Chain A, domain 2"/>
    <property type="match status" value="1"/>
</dbReference>
<protein>
    <submittedName>
        <fullName evidence="4">Unannotated protein</fullName>
    </submittedName>
</protein>